<dbReference type="GO" id="GO:0005737">
    <property type="term" value="C:cytoplasm"/>
    <property type="evidence" value="ECO:0007669"/>
    <property type="project" value="TreeGrafter"/>
</dbReference>
<dbReference type="GO" id="GO:0005634">
    <property type="term" value="C:nucleus"/>
    <property type="evidence" value="ECO:0007669"/>
    <property type="project" value="TreeGrafter"/>
</dbReference>
<evidence type="ECO:0000313" key="2">
    <source>
        <dbReference type="Proteomes" id="UP000663889"/>
    </source>
</evidence>
<reference evidence="1" key="1">
    <citation type="submission" date="2021-02" db="EMBL/GenBank/DDBJ databases">
        <authorList>
            <person name="Nowell W R."/>
        </authorList>
    </citation>
    <scope>NUCLEOTIDE SEQUENCE</scope>
</reference>
<sequence>MTDSRCHRPRSQQQKSRTLAEALDLQQNESSDNFQRKRNAKLCDRHTIAYDLTSNSSTATNQTDELPDSFFELTPDDLRSILNTLRQQSAEDNPLETRTMRGRVQSARANTYEYIAIRLVINSNTILQGLFYPEEPLSNLIEFASILMNANTNLDITILRSTSSIS</sequence>
<name>A0A814RW00_9BILA</name>
<accession>A0A814RW00</accession>
<dbReference type="PANTHER" id="PTHR46467">
    <property type="entry name" value="TETHER CONTAINING UBX DOMAIN FOR GLUT4"/>
    <property type="match status" value="1"/>
</dbReference>
<dbReference type="PANTHER" id="PTHR46467:SF1">
    <property type="entry name" value="TETHER CONTAINING UBX DOMAIN FOR GLUT4"/>
    <property type="match status" value="1"/>
</dbReference>
<comment type="caution">
    <text evidence="1">The sequence shown here is derived from an EMBL/GenBank/DDBJ whole genome shotgun (WGS) entry which is preliminary data.</text>
</comment>
<evidence type="ECO:0000313" key="1">
    <source>
        <dbReference type="EMBL" id="CAF1139261.1"/>
    </source>
</evidence>
<dbReference type="EMBL" id="CAJNOU010001037">
    <property type="protein sequence ID" value="CAF1139261.1"/>
    <property type="molecule type" value="Genomic_DNA"/>
</dbReference>
<dbReference type="AlphaFoldDB" id="A0A814RW00"/>
<organism evidence="1 2">
    <name type="scientific">Rotaria sordida</name>
    <dbReference type="NCBI Taxonomy" id="392033"/>
    <lineage>
        <taxon>Eukaryota</taxon>
        <taxon>Metazoa</taxon>
        <taxon>Spiralia</taxon>
        <taxon>Gnathifera</taxon>
        <taxon>Rotifera</taxon>
        <taxon>Eurotatoria</taxon>
        <taxon>Bdelloidea</taxon>
        <taxon>Philodinida</taxon>
        <taxon>Philodinidae</taxon>
        <taxon>Rotaria</taxon>
    </lineage>
</organism>
<dbReference type="GO" id="GO:0012506">
    <property type="term" value="C:vesicle membrane"/>
    <property type="evidence" value="ECO:0007669"/>
    <property type="project" value="TreeGrafter"/>
</dbReference>
<dbReference type="GO" id="GO:0006886">
    <property type="term" value="P:intracellular protein transport"/>
    <property type="evidence" value="ECO:0007669"/>
    <property type="project" value="TreeGrafter"/>
</dbReference>
<dbReference type="Proteomes" id="UP000663889">
    <property type="component" value="Unassembled WGS sequence"/>
</dbReference>
<proteinExistence type="predicted"/>
<gene>
    <name evidence="1" type="ORF">SEV965_LOCUS17843</name>
</gene>
<protein>
    <submittedName>
        <fullName evidence="1">Uncharacterized protein</fullName>
    </submittedName>
</protein>